<feature type="region of interest" description="Disordered" evidence="1">
    <location>
        <begin position="508"/>
        <end position="544"/>
    </location>
</feature>
<name>A0A2P6NKU5_9EUKA</name>
<dbReference type="InterPro" id="IPR016024">
    <property type="entry name" value="ARM-type_fold"/>
</dbReference>
<evidence type="ECO:0000313" key="2">
    <source>
        <dbReference type="EMBL" id="PRP84590.1"/>
    </source>
</evidence>
<keyword evidence="3" id="KW-1185">Reference proteome</keyword>
<proteinExistence type="predicted"/>
<protein>
    <submittedName>
        <fullName evidence="2">Uncharacterized protein</fullName>
    </submittedName>
</protein>
<evidence type="ECO:0000313" key="3">
    <source>
        <dbReference type="Proteomes" id="UP000241769"/>
    </source>
</evidence>
<dbReference type="SUPFAM" id="SSF48371">
    <property type="entry name" value="ARM repeat"/>
    <property type="match status" value="1"/>
</dbReference>
<dbReference type="Proteomes" id="UP000241769">
    <property type="component" value="Unassembled WGS sequence"/>
</dbReference>
<evidence type="ECO:0000256" key="1">
    <source>
        <dbReference type="SAM" id="MobiDB-lite"/>
    </source>
</evidence>
<sequence length="1113" mass="125502">MTNESSKSVLDLLEELTSPSGLELSAELFILRDLKRKFSKRDNIRLLFEENPFLNDFIWYIFHRRFGWSDQVDNARQPVTRARSDSFASDSKNKKQINDVADEFLSFLALQPLNPELLNSLSFCASKAATKAVVRQQTLQFFFSWLIQQMREEEEGNGPALSIVNNFAAVKDLIIVSLTDVWSAIRKKCYSGLCAVMPYFTMPQIESLYEGFSKICLSDSFTWQQTEGGILGVLSILKSFDMEPTATFAFESTNKGDRFAFVLKLGELKMDRLPPFISESIRNVIYALLPNPQLSIREYAIQAFNSFLVRSRHQETLDSLPDVIHRLLGKCTFLRDRNGNQSTLNNLLSIPSDPWVDAYEAESLLGVAGFVVGNVAFFSLPDWQLYLFTLLLYLSHPASTVRQVCSGAFRSLMVKHPDAIVSKLLFNCLICLTPMESALLLRNKVIHPEGFLTKSEIINPPPFLSKPFQMLNGGKRLSWEWTEGRMLAIELLCKFTLNNHVHYTFPFDTTPRNQQTRGSTPPTAQVARSEALSNGRLRRSSSEQQINFPDLTNLTIQISPQSRRISPSIGDITDVVIRPLHASLSDHRPSTSPKSFKRAVKIEQPAAPSSPSRSILTGSLIEQLHALDANSSLRVKSDIDPGVISQLKLLSAEGVLEAMFLQVVDGLRECSQWELSRMSNQVLPLLTQVIFFLDPKILERIWNGIFLRSTFDEANADQQAFYLAACISVNHALRKTFYLEEKFIMRLGGEQSWSNPADHAKIATLLEFVKSLLPPLMPKILAISQTNCSNKLKTVSTEVLLLCHSFWETDVDISSILTNFSILSLKNPTQLKGSLLNSVYPILPRFVMKCSIIQMIRLAPQLVELLMIHDDPEVQISLLDSTNKILSHLVQTIKDKYAKPSIDKGVTTNFSKISDFMVNKILYLMENKTLETVIIRKVLDVLYWLNVLWRDFRYLNPICRYIAKSMNQDVILNALSTKQADSNSLQILSNDIRVSPQMLESADTTEGDFSLDEDAPSDPLATIVQDTTESFDDDDWDDSGDMNVTVNIKEFSSFLCKLSSLKGNIVEQSNQKNLCSSLGIDSCQAKSYQKKLADIPPADRNTINWLVTSSVLV</sequence>
<dbReference type="PANTHER" id="PTHR36910:SF8">
    <property type="match status" value="1"/>
</dbReference>
<reference evidence="2 3" key="1">
    <citation type="journal article" date="2018" name="Genome Biol. Evol.">
        <title>Multiple Roots of Fruiting Body Formation in Amoebozoa.</title>
        <authorList>
            <person name="Hillmann F."/>
            <person name="Forbes G."/>
            <person name="Novohradska S."/>
            <person name="Ferling I."/>
            <person name="Riege K."/>
            <person name="Groth M."/>
            <person name="Westermann M."/>
            <person name="Marz M."/>
            <person name="Spaller T."/>
            <person name="Winckler T."/>
            <person name="Schaap P."/>
            <person name="Glockner G."/>
        </authorList>
    </citation>
    <scope>NUCLEOTIDE SEQUENCE [LARGE SCALE GENOMIC DNA]</scope>
    <source>
        <strain evidence="2 3">Jena</strain>
    </source>
</reference>
<gene>
    <name evidence="2" type="ORF">PROFUN_09263</name>
</gene>
<dbReference type="InParanoid" id="A0A2P6NKU5"/>
<comment type="caution">
    <text evidence="2">The sequence shown here is derived from an EMBL/GenBank/DDBJ whole genome shotgun (WGS) entry which is preliminary data.</text>
</comment>
<dbReference type="EMBL" id="MDYQ01000060">
    <property type="protein sequence ID" value="PRP84590.1"/>
    <property type="molecule type" value="Genomic_DNA"/>
</dbReference>
<dbReference type="AlphaFoldDB" id="A0A2P6NKU5"/>
<dbReference type="OrthoDB" id="407325at2759"/>
<feature type="compositionally biased region" description="Polar residues" evidence="1">
    <location>
        <begin position="510"/>
        <end position="523"/>
    </location>
</feature>
<dbReference type="PANTHER" id="PTHR36910">
    <property type="match status" value="1"/>
</dbReference>
<accession>A0A2P6NKU5</accession>
<organism evidence="2 3">
    <name type="scientific">Planoprotostelium fungivorum</name>
    <dbReference type="NCBI Taxonomy" id="1890364"/>
    <lineage>
        <taxon>Eukaryota</taxon>
        <taxon>Amoebozoa</taxon>
        <taxon>Evosea</taxon>
        <taxon>Variosea</taxon>
        <taxon>Cavosteliida</taxon>
        <taxon>Cavosteliaceae</taxon>
        <taxon>Planoprotostelium</taxon>
    </lineage>
</organism>